<evidence type="ECO:0000313" key="1">
    <source>
        <dbReference type="EMBL" id="QEE22006.1"/>
    </source>
</evidence>
<dbReference type="InterPro" id="IPR000836">
    <property type="entry name" value="PRTase_dom"/>
</dbReference>
<dbReference type="Pfam" id="PF00156">
    <property type="entry name" value="Pribosyltran"/>
    <property type="match status" value="1"/>
</dbReference>
<reference evidence="1 2" key="1">
    <citation type="journal article" date="2015" name="Int. J. Syst. Evol. Microbiol.">
        <title>Youhaiella tibetensis gen. nov., sp. nov., isolated from subsurface sediment.</title>
        <authorList>
            <person name="Wang Y.X."/>
            <person name="Huang F.Q."/>
            <person name="Nogi Y."/>
            <person name="Pang S.J."/>
            <person name="Wang P.K."/>
            <person name="Lv J."/>
        </authorList>
    </citation>
    <scope>NUCLEOTIDE SEQUENCE [LARGE SCALE GENOMIC DNA]</scope>
    <source>
        <strain evidence="2">fig4</strain>
    </source>
</reference>
<dbReference type="AlphaFoldDB" id="A0A5B9DS82"/>
<keyword evidence="1" id="KW-0808">Transferase</keyword>
<name>A0A5B9DS82_9HYPH</name>
<dbReference type="RefSeq" id="WP_147657445.1">
    <property type="nucleotide sequence ID" value="NZ_BMFM01000002.1"/>
</dbReference>
<keyword evidence="1" id="KW-0328">Glycosyltransferase</keyword>
<protein>
    <submittedName>
        <fullName evidence="1">Phosphoribosyltransferase</fullName>
    </submittedName>
</protein>
<dbReference type="KEGG" id="yti:FNA67_18295"/>
<dbReference type="EMBL" id="CP041690">
    <property type="protein sequence ID" value="QEE22006.1"/>
    <property type="molecule type" value="Genomic_DNA"/>
</dbReference>
<gene>
    <name evidence="1" type="ORF">FNA67_18295</name>
</gene>
<accession>A0A5B9DS82</accession>
<keyword evidence="2" id="KW-1185">Reference proteome</keyword>
<sequence length="226" mass="23475">MTSGGRLFQDRRAAGAALARALLGYKDRHPIVLALPRGGVPVGYAVAEALEAPLDVLIVRKIGAPGYEELGVGALVEGDPPQVVLNEDVMAAVAPSGAYLETERMHQIAEMERRRALYRGDRPLPSLTGRTVILVDDGIATGGTVRAALKGLSASGAAAVVLAVPVAPADVLRSLRPLADAVVCLDTPQPFSSVGEHYVHFPQTSDEEVIALLAAARAHRAGGSAP</sequence>
<evidence type="ECO:0000313" key="2">
    <source>
        <dbReference type="Proteomes" id="UP000321062"/>
    </source>
</evidence>
<organism evidence="1 2">
    <name type="scientific">Paradevosia tibetensis</name>
    <dbReference type="NCBI Taxonomy" id="1447062"/>
    <lineage>
        <taxon>Bacteria</taxon>
        <taxon>Pseudomonadati</taxon>
        <taxon>Pseudomonadota</taxon>
        <taxon>Alphaproteobacteria</taxon>
        <taxon>Hyphomicrobiales</taxon>
        <taxon>Devosiaceae</taxon>
        <taxon>Paradevosia</taxon>
    </lineage>
</organism>
<dbReference type="Gene3D" id="3.40.50.2020">
    <property type="match status" value="1"/>
</dbReference>
<dbReference type="SUPFAM" id="SSF53271">
    <property type="entry name" value="PRTase-like"/>
    <property type="match status" value="1"/>
</dbReference>
<dbReference type="Proteomes" id="UP000321062">
    <property type="component" value="Chromosome"/>
</dbReference>
<dbReference type="GO" id="GO:0016757">
    <property type="term" value="F:glycosyltransferase activity"/>
    <property type="evidence" value="ECO:0007669"/>
    <property type="project" value="UniProtKB-KW"/>
</dbReference>
<dbReference type="CDD" id="cd06223">
    <property type="entry name" value="PRTases_typeI"/>
    <property type="match status" value="1"/>
</dbReference>
<dbReference type="OrthoDB" id="9810066at2"/>
<proteinExistence type="predicted"/>
<dbReference type="InterPro" id="IPR029057">
    <property type="entry name" value="PRTase-like"/>
</dbReference>
<dbReference type="Gene3D" id="3.30.1310.20">
    <property type="entry name" value="PRTase-like"/>
    <property type="match status" value="1"/>
</dbReference>